<name>A0A4S4K157_ALKAL</name>
<dbReference type="AlphaFoldDB" id="A0A4S4K157"/>
<evidence type="ECO:0000313" key="2">
    <source>
        <dbReference type="EMBL" id="THG91323.1"/>
    </source>
</evidence>
<dbReference type="Proteomes" id="UP000297014">
    <property type="component" value="Unassembled WGS sequence"/>
</dbReference>
<protein>
    <recommendedName>
        <fullName evidence="1">Mor transcription activator domain-containing protein</fullName>
    </recommendedName>
</protein>
<accession>A0A4S4K157</accession>
<organism evidence="2 3">
    <name type="scientific">Alkalihalobacillus alcalophilus ATCC 27647 = CGMCC 1.3604</name>
    <dbReference type="NCBI Taxonomy" id="1218173"/>
    <lineage>
        <taxon>Bacteria</taxon>
        <taxon>Bacillati</taxon>
        <taxon>Bacillota</taxon>
        <taxon>Bacilli</taxon>
        <taxon>Bacillales</taxon>
        <taxon>Bacillaceae</taxon>
        <taxon>Alkalihalobacillus</taxon>
    </lineage>
</organism>
<evidence type="ECO:0000259" key="1">
    <source>
        <dbReference type="Pfam" id="PF08765"/>
    </source>
</evidence>
<feature type="domain" description="Mor transcription activator" evidence="1">
    <location>
        <begin position="16"/>
        <end position="89"/>
    </location>
</feature>
<dbReference type="Pfam" id="PF08765">
    <property type="entry name" value="Mor"/>
    <property type="match status" value="1"/>
</dbReference>
<reference evidence="2 3" key="1">
    <citation type="submission" date="2014-01" db="EMBL/GenBank/DDBJ databases">
        <title>Draft genome sequencing of Bacillus alcalophilus CGMCC 1.3604.</title>
        <authorList>
            <person name="Yang J."/>
            <person name="Diao L."/>
            <person name="Yang S."/>
        </authorList>
    </citation>
    <scope>NUCLEOTIDE SEQUENCE [LARGE SCALE GENOMIC DNA]</scope>
    <source>
        <strain evidence="2 3">CGMCC 1.3604</strain>
    </source>
</reference>
<dbReference type="RefSeq" id="WP_003321256.1">
    <property type="nucleotide sequence ID" value="NZ_ALPT02000044.1"/>
</dbReference>
<proteinExistence type="predicted"/>
<sequence length="100" mass="11482">MEKWMHKLKVEDLPEVYQNLAQVIGVDGVIKMTQEFGGTYMYIPKVDGLLRVARDQKIAEAHKNGDSIRKLAREFGISDSRVRTILNEYALDQNQLALFD</sequence>
<gene>
    <name evidence="2" type="ORF">AJ85_05730</name>
</gene>
<dbReference type="InterPro" id="IPR009057">
    <property type="entry name" value="Homeodomain-like_sf"/>
</dbReference>
<comment type="caution">
    <text evidence="2">The sequence shown here is derived from an EMBL/GenBank/DDBJ whole genome shotgun (WGS) entry which is preliminary data.</text>
</comment>
<dbReference type="Gene3D" id="1.10.10.60">
    <property type="entry name" value="Homeodomain-like"/>
    <property type="match status" value="1"/>
</dbReference>
<dbReference type="SUPFAM" id="SSF46689">
    <property type="entry name" value="Homeodomain-like"/>
    <property type="match status" value="1"/>
</dbReference>
<dbReference type="InterPro" id="IPR014875">
    <property type="entry name" value="Mor_transcription_activator"/>
</dbReference>
<dbReference type="EMBL" id="JALP01000078">
    <property type="protein sequence ID" value="THG91323.1"/>
    <property type="molecule type" value="Genomic_DNA"/>
</dbReference>
<evidence type="ECO:0000313" key="3">
    <source>
        <dbReference type="Proteomes" id="UP000297014"/>
    </source>
</evidence>